<evidence type="ECO:0000259" key="2">
    <source>
        <dbReference type="Pfam" id="PF09995"/>
    </source>
</evidence>
<reference evidence="3 4" key="1">
    <citation type="submission" date="2018-09" db="EMBL/GenBank/DDBJ databases">
        <title>Genome sequencing of Nocardioides immobilis CCTCC AB 2017083 for comparison to Nocardioides silvaticus.</title>
        <authorList>
            <person name="Li C."/>
            <person name="Wang G."/>
        </authorList>
    </citation>
    <scope>NUCLEOTIDE SEQUENCE [LARGE SCALE GENOMIC DNA]</scope>
    <source>
        <strain evidence="3 4">CCTCC AB 2017083</strain>
    </source>
</reference>
<sequence length="316" mass="35490">MTTTSAPTTDGFPPVRADERPDLLAPGSPAHRVLAEPLIALYGLPGFLLPLMHPATAEATLRRDPVFTNPDSHLMHFAARLRDTIEMIAGVGLAGEEADHVAFAMRELHKPIKGRDTRGEPYHAWTRDIWTWNWAAIVAGFMSMYGGVRGFPSREFRDDAYLGLVETGRRFGVLGMPASYDEFLVVWPLERDRIADPDNETIQRVLALTQARGLPAPTWLRRLPLPLWAVATLPIRHFLRMSLLLGLSPEERAMLGFRERPTDRAAARLHRLVWRIGLPRPVSYRLGLAWMAGRSRWGQPVWRTRFSAAALGADRG</sequence>
<feature type="region of interest" description="Disordered" evidence="1">
    <location>
        <begin position="1"/>
        <end position="23"/>
    </location>
</feature>
<keyword evidence="4" id="KW-1185">Reference proteome</keyword>
<evidence type="ECO:0000256" key="1">
    <source>
        <dbReference type="SAM" id="MobiDB-lite"/>
    </source>
</evidence>
<dbReference type="InterPro" id="IPR018713">
    <property type="entry name" value="MPAB/Lcp_cat_dom"/>
</dbReference>
<dbReference type="Proteomes" id="UP000283644">
    <property type="component" value="Unassembled WGS sequence"/>
</dbReference>
<protein>
    <submittedName>
        <fullName evidence="3">DUF2236 domain-containing protein</fullName>
    </submittedName>
</protein>
<proteinExistence type="predicted"/>
<dbReference type="Pfam" id="PF09995">
    <property type="entry name" value="MPAB_Lcp_cat"/>
    <property type="match status" value="1"/>
</dbReference>
<gene>
    <name evidence="3" type="ORF">D0Z08_17860</name>
</gene>
<dbReference type="GO" id="GO:0016491">
    <property type="term" value="F:oxidoreductase activity"/>
    <property type="evidence" value="ECO:0007669"/>
    <property type="project" value="InterPro"/>
</dbReference>
<comment type="caution">
    <text evidence="3">The sequence shown here is derived from an EMBL/GenBank/DDBJ whole genome shotgun (WGS) entry which is preliminary data.</text>
</comment>
<dbReference type="PANTHER" id="PTHR36151">
    <property type="entry name" value="BLR2777 PROTEIN"/>
    <property type="match status" value="1"/>
</dbReference>
<accession>A0A417XZ55</accession>
<organism evidence="3 4">
    <name type="scientific">Nocardioides immobilis</name>
    <dbReference type="NCBI Taxonomy" id="2049295"/>
    <lineage>
        <taxon>Bacteria</taxon>
        <taxon>Bacillati</taxon>
        <taxon>Actinomycetota</taxon>
        <taxon>Actinomycetes</taxon>
        <taxon>Propionibacteriales</taxon>
        <taxon>Nocardioidaceae</taxon>
        <taxon>Nocardioides</taxon>
    </lineage>
</organism>
<dbReference type="PANTHER" id="PTHR36151:SF3">
    <property type="entry name" value="ER-BOUND OXYGENASE MPAB_MPAB'_RUBBER OXYGENASE CATALYTIC DOMAIN-CONTAINING PROTEIN"/>
    <property type="match status" value="1"/>
</dbReference>
<dbReference type="AlphaFoldDB" id="A0A417XZ55"/>
<dbReference type="EMBL" id="QXGH01000022">
    <property type="protein sequence ID" value="RHW25646.1"/>
    <property type="molecule type" value="Genomic_DNA"/>
</dbReference>
<dbReference type="OrthoDB" id="3456672at2"/>
<evidence type="ECO:0000313" key="4">
    <source>
        <dbReference type="Proteomes" id="UP000283644"/>
    </source>
</evidence>
<evidence type="ECO:0000313" key="3">
    <source>
        <dbReference type="EMBL" id="RHW25646.1"/>
    </source>
</evidence>
<feature type="domain" description="ER-bound oxygenase mpaB/mpaB'/Rubber oxygenase catalytic" evidence="2">
    <location>
        <begin position="32"/>
        <end position="276"/>
    </location>
</feature>
<name>A0A417XZ55_9ACTN</name>
<dbReference type="RefSeq" id="WP_118926613.1">
    <property type="nucleotide sequence ID" value="NZ_QXGH01000022.1"/>
</dbReference>